<reference evidence="1" key="1">
    <citation type="submission" date="2020-03" db="EMBL/GenBank/DDBJ databases">
        <title>Studies in the Genomics of Life Span.</title>
        <authorList>
            <person name="Glass D."/>
        </authorList>
    </citation>
    <scope>NUCLEOTIDE SEQUENCE</scope>
    <source>
        <strain evidence="1">LTLLF</strain>
        <tissue evidence="1">Muscle</tissue>
    </source>
</reference>
<proteinExistence type="predicted"/>
<dbReference type="Proteomes" id="UP000710432">
    <property type="component" value="Unassembled WGS sequence"/>
</dbReference>
<sequence>MKRTKKIKETRPKVSSHLNFGIAATSITDADAQRTLNHKMAKRQKQPIHQLRISPLPRLSRVRLSKCRLTISTIIRFGHPTRINEYEIPAIRNEQRLEMKTLSACFLPVDQIR</sequence>
<evidence type="ECO:0000313" key="1">
    <source>
        <dbReference type="EMBL" id="KAH0504713.1"/>
    </source>
</evidence>
<evidence type="ECO:0000313" key="2">
    <source>
        <dbReference type="Proteomes" id="UP000710432"/>
    </source>
</evidence>
<comment type="caution">
    <text evidence="1">The sequence shown here is derived from an EMBL/GenBank/DDBJ whole genome shotgun (WGS) entry which is preliminary data.</text>
</comment>
<accession>A0A8J6KP14</accession>
<organism evidence="1 2">
    <name type="scientific">Microtus ochrogaster</name>
    <name type="common">Prairie vole</name>
    <dbReference type="NCBI Taxonomy" id="79684"/>
    <lineage>
        <taxon>Eukaryota</taxon>
        <taxon>Metazoa</taxon>
        <taxon>Chordata</taxon>
        <taxon>Craniata</taxon>
        <taxon>Vertebrata</taxon>
        <taxon>Euteleostomi</taxon>
        <taxon>Mammalia</taxon>
        <taxon>Eutheria</taxon>
        <taxon>Euarchontoglires</taxon>
        <taxon>Glires</taxon>
        <taxon>Rodentia</taxon>
        <taxon>Myomorpha</taxon>
        <taxon>Muroidea</taxon>
        <taxon>Cricetidae</taxon>
        <taxon>Arvicolinae</taxon>
        <taxon>Microtus</taxon>
    </lineage>
</organism>
<protein>
    <submittedName>
        <fullName evidence="1">Uncharacterized protein</fullName>
    </submittedName>
</protein>
<dbReference type="EMBL" id="JAATJU010024900">
    <property type="protein sequence ID" value="KAH0504713.1"/>
    <property type="molecule type" value="Genomic_DNA"/>
</dbReference>
<name>A0A8J6KP14_MICOH</name>
<gene>
    <name evidence="1" type="ORF">LTLLF_181125</name>
</gene>
<dbReference type="AlphaFoldDB" id="A0A8J6KP14"/>